<gene>
    <name evidence="2" type="ORF">HGRIS_007937</name>
</gene>
<feature type="compositionally biased region" description="Polar residues" evidence="1">
    <location>
        <begin position="104"/>
        <end position="128"/>
    </location>
</feature>
<sequence length="358" mass="39878">MQQQPGYPTFNPYFPNAPMYVPPTPHMGGPPGVPNGPYMPFCPGPQMQAGYPQAGAPTPAMNPAPLARPKKYSQYESQKKSMFPLKSAMKRQEAAVETLPYRKNSGNGQQPTGLGRSRTQSGPKSPTTPERPPFIPLHMFLSFHGDNEVRFENAVTQAIPELRRRIIPLWGPGVELDEQEGFTWRVRLVGSPWNSKDVDGMSAFNIITEIFTLFARRGYTYRTSMKTGVSAPRLIFEACGIDNSARFFLGYFSRSGLRVTLVTPPPDVDVAIGQRLKIALPGLIASDRFLNDSLRVIEFKQPAQQFSKHFFVTYVLKLLDDLGYNLEATIPLGTRIPVLGLGPRREVFVFRGALQSQT</sequence>
<feature type="region of interest" description="Disordered" evidence="1">
    <location>
        <begin position="49"/>
        <end position="77"/>
    </location>
</feature>
<accession>A0ABR3J6D4</accession>
<evidence type="ECO:0000313" key="2">
    <source>
        <dbReference type="EMBL" id="KAL0951214.1"/>
    </source>
</evidence>
<dbReference type="Proteomes" id="UP001556367">
    <property type="component" value="Unassembled WGS sequence"/>
</dbReference>
<dbReference type="EMBL" id="JASNQZ010000011">
    <property type="protein sequence ID" value="KAL0951214.1"/>
    <property type="molecule type" value="Genomic_DNA"/>
</dbReference>
<evidence type="ECO:0000256" key="1">
    <source>
        <dbReference type="SAM" id="MobiDB-lite"/>
    </source>
</evidence>
<protein>
    <submittedName>
        <fullName evidence="2">Uncharacterized protein</fullName>
    </submittedName>
</protein>
<evidence type="ECO:0000313" key="3">
    <source>
        <dbReference type="Proteomes" id="UP001556367"/>
    </source>
</evidence>
<proteinExistence type="predicted"/>
<reference evidence="3" key="1">
    <citation type="submission" date="2024-06" db="EMBL/GenBank/DDBJ databases">
        <title>Multi-omics analyses provide insights into the biosynthesis of the anticancer antibiotic pleurotin in Hohenbuehelia grisea.</title>
        <authorList>
            <person name="Weaver J.A."/>
            <person name="Alberti F."/>
        </authorList>
    </citation>
    <scope>NUCLEOTIDE SEQUENCE [LARGE SCALE GENOMIC DNA]</scope>
    <source>
        <strain evidence="3">T-177</strain>
    </source>
</reference>
<name>A0ABR3J6D4_9AGAR</name>
<keyword evidence="3" id="KW-1185">Reference proteome</keyword>
<comment type="caution">
    <text evidence="2">The sequence shown here is derived from an EMBL/GenBank/DDBJ whole genome shotgun (WGS) entry which is preliminary data.</text>
</comment>
<feature type="region of interest" description="Disordered" evidence="1">
    <location>
        <begin position="97"/>
        <end position="132"/>
    </location>
</feature>
<organism evidence="2 3">
    <name type="scientific">Hohenbuehelia grisea</name>
    <dbReference type="NCBI Taxonomy" id="104357"/>
    <lineage>
        <taxon>Eukaryota</taxon>
        <taxon>Fungi</taxon>
        <taxon>Dikarya</taxon>
        <taxon>Basidiomycota</taxon>
        <taxon>Agaricomycotina</taxon>
        <taxon>Agaricomycetes</taxon>
        <taxon>Agaricomycetidae</taxon>
        <taxon>Agaricales</taxon>
        <taxon>Pleurotineae</taxon>
        <taxon>Pleurotaceae</taxon>
        <taxon>Hohenbuehelia</taxon>
    </lineage>
</organism>